<gene>
    <name evidence="1" type="ORF">H0A72_20720</name>
</gene>
<protein>
    <submittedName>
        <fullName evidence="1">Hexameric tyrosine-coordinated heme protein</fullName>
    </submittedName>
</protein>
<dbReference type="InterPro" id="IPR038125">
    <property type="entry name" value="HTHP_sf"/>
</dbReference>
<evidence type="ECO:0000313" key="2">
    <source>
        <dbReference type="Proteomes" id="UP000559809"/>
    </source>
</evidence>
<dbReference type="InterPro" id="IPR021111">
    <property type="entry name" value="Hexamer_Tyr-coord_heme_pr_HTHP"/>
</dbReference>
<organism evidence="1 2">
    <name type="scientific">Parapusillimonas granuli</name>
    <dbReference type="NCBI Taxonomy" id="380911"/>
    <lineage>
        <taxon>Bacteria</taxon>
        <taxon>Pseudomonadati</taxon>
        <taxon>Pseudomonadota</taxon>
        <taxon>Betaproteobacteria</taxon>
        <taxon>Burkholderiales</taxon>
        <taxon>Alcaligenaceae</taxon>
        <taxon>Parapusillimonas</taxon>
    </lineage>
</organism>
<dbReference type="EMBL" id="JACCEM010000015">
    <property type="protein sequence ID" value="NYT51743.1"/>
    <property type="molecule type" value="Genomic_DNA"/>
</dbReference>
<sequence>MLAASGIALADDKPAIKGPPVPSLITGTPEEGFALAVKLSQKGVVFTQADAKVRSGLRGQYANDPNSLIAVSHVVAVHFQTVAAANNYWRK</sequence>
<dbReference type="AlphaFoldDB" id="A0A853G4C3"/>
<dbReference type="Proteomes" id="UP000559809">
    <property type="component" value="Unassembled WGS sequence"/>
</dbReference>
<dbReference type="Gene3D" id="6.10.80.10">
    <property type="entry name" value="Hexameric tyrosine-coordinated heme protein (HTHP)"/>
    <property type="match status" value="1"/>
</dbReference>
<dbReference type="Pfam" id="PF11534">
    <property type="entry name" value="HTHP"/>
    <property type="match status" value="1"/>
</dbReference>
<name>A0A853G4C3_9BURK</name>
<keyword evidence="2" id="KW-1185">Reference proteome</keyword>
<comment type="caution">
    <text evidence="1">The sequence shown here is derived from an EMBL/GenBank/DDBJ whole genome shotgun (WGS) entry which is preliminary data.</text>
</comment>
<proteinExistence type="predicted"/>
<reference evidence="1 2" key="1">
    <citation type="submission" date="2020-07" db="EMBL/GenBank/DDBJ databases">
        <title>Taxonomic revisions and descriptions of new bacterial species based on genomic comparisons in the high-G+C-content subgroup of the family Alcaligenaceae.</title>
        <authorList>
            <person name="Szabo A."/>
            <person name="Felfoldi T."/>
        </authorList>
    </citation>
    <scope>NUCLEOTIDE SEQUENCE [LARGE SCALE GENOMIC DNA]</scope>
    <source>
        <strain evidence="1 2">LMG 24012</strain>
    </source>
</reference>
<evidence type="ECO:0000313" key="1">
    <source>
        <dbReference type="EMBL" id="NYT51743.1"/>
    </source>
</evidence>
<accession>A0A853G4C3</accession>